<accession>A0A0W0VUX3</accession>
<feature type="transmembrane region" description="Helical" evidence="1">
    <location>
        <begin position="120"/>
        <end position="142"/>
    </location>
</feature>
<dbReference type="OrthoDB" id="5636581at2"/>
<dbReference type="AlphaFoldDB" id="A0A0W0VUX3"/>
<keyword evidence="3" id="KW-1185">Reference proteome</keyword>
<organism evidence="2 3">
    <name type="scientific">Legionella lansingensis</name>
    <dbReference type="NCBI Taxonomy" id="45067"/>
    <lineage>
        <taxon>Bacteria</taxon>
        <taxon>Pseudomonadati</taxon>
        <taxon>Pseudomonadota</taxon>
        <taxon>Gammaproteobacteria</taxon>
        <taxon>Legionellales</taxon>
        <taxon>Legionellaceae</taxon>
        <taxon>Legionella</taxon>
    </lineage>
</organism>
<name>A0A0W0VUX3_9GAMM</name>
<sequence>MVQGVEARVSKYWFLNAKSSRKDNRNIKEIKALGANVISKCQNILTLTDDPYCKKQLNLIIRNTTNLMTLTSETSTKNLTENNDKIIEICRDLQTNLLSIPATIHTPTDLATVSYRLAQACLYILVLSAALAIGATFGAWYFGFLTATYFTDTLAVALASIGIPGVCLGLFSYGVYSVQKNPVEAQFNDLVENIDLFCNEIAQFDEECTINQSSTATEVVHMY</sequence>
<dbReference type="STRING" id="45067.Llan_0603"/>
<dbReference type="EMBL" id="LNYI01000011">
    <property type="protein sequence ID" value="KTD23822.1"/>
    <property type="molecule type" value="Genomic_DNA"/>
</dbReference>
<dbReference type="Proteomes" id="UP000054869">
    <property type="component" value="Unassembled WGS sequence"/>
</dbReference>
<keyword evidence="1" id="KW-0812">Transmembrane</keyword>
<evidence type="ECO:0000313" key="3">
    <source>
        <dbReference type="Proteomes" id="UP000054869"/>
    </source>
</evidence>
<comment type="caution">
    <text evidence="2">The sequence shown here is derived from an EMBL/GenBank/DDBJ whole genome shotgun (WGS) entry which is preliminary data.</text>
</comment>
<protein>
    <submittedName>
        <fullName evidence="2">Uncharacterized protein</fullName>
    </submittedName>
</protein>
<evidence type="ECO:0000256" key="1">
    <source>
        <dbReference type="SAM" id="Phobius"/>
    </source>
</evidence>
<reference evidence="2 3" key="1">
    <citation type="submission" date="2015-11" db="EMBL/GenBank/DDBJ databases">
        <title>Genomic analysis of 38 Legionella species identifies large and diverse effector repertoires.</title>
        <authorList>
            <person name="Burstein D."/>
            <person name="Amaro F."/>
            <person name="Zusman T."/>
            <person name="Lifshitz Z."/>
            <person name="Cohen O."/>
            <person name="Gilbert J.A."/>
            <person name="Pupko T."/>
            <person name="Shuman H.A."/>
            <person name="Segal G."/>
        </authorList>
    </citation>
    <scope>NUCLEOTIDE SEQUENCE [LARGE SCALE GENOMIC DNA]</scope>
    <source>
        <strain evidence="2 3">ATCC 49751</strain>
    </source>
</reference>
<dbReference type="PATRIC" id="fig|45067.4.peg.629"/>
<keyword evidence="1" id="KW-1133">Transmembrane helix</keyword>
<evidence type="ECO:0000313" key="2">
    <source>
        <dbReference type="EMBL" id="KTD23822.1"/>
    </source>
</evidence>
<proteinExistence type="predicted"/>
<dbReference type="RefSeq" id="WP_028372181.1">
    <property type="nucleotide sequence ID" value="NZ_CAAAJD010000001.1"/>
</dbReference>
<gene>
    <name evidence="2" type="ORF">Llan_0603</name>
</gene>
<feature type="transmembrane region" description="Helical" evidence="1">
    <location>
        <begin position="154"/>
        <end position="176"/>
    </location>
</feature>
<keyword evidence="1" id="KW-0472">Membrane</keyword>